<gene>
    <name evidence="7" type="ORF">UY17_C0036G0002</name>
</gene>
<evidence type="ECO:0000256" key="1">
    <source>
        <dbReference type="ARBA" id="ARBA00022598"/>
    </source>
</evidence>
<evidence type="ECO:0000313" key="7">
    <source>
        <dbReference type="EMBL" id="KKU86923.1"/>
    </source>
</evidence>
<dbReference type="SUPFAM" id="SSF52374">
    <property type="entry name" value="Nucleotidylyl transferase"/>
    <property type="match status" value="1"/>
</dbReference>
<protein>
    <submittedName>
        <fullName evidence="7">Methionine-tRNA ligase</fullName>
    </submittedName>
</protein>
<evidence type="ECO:0000259" key="6">
    <source>
        <dbReference type="Pfam" id="PF09334"/>
    </source>
</evidence>
<dbReference type="GO" id="GO:0005524">
    <property type="term" value="F:ATP binding"/>
    <property type="evidence" value="ECO:0007669"/>
    <property type="project" value="UniProtKB-KW"/>
</dbReference>
<keyword evidence="4" id="KW-0648">Protein biosynthesis</keyword>
<keyword evidence="1 7" id="KW-0436">Ligase</keyword>
<dbReference type="GO" id="GO:0004825">
    <property type="term" value="F:methionine-tRNA ligase activity"/>
    <property type="evidence" value="ECO:0007669"/>
    <property type="project" value="InterPro"/>
</dbReference>
<comment type="caution">
    <text evidence="7">The sequence shown here is derived from an EMBL/GenBank/DDBJ whole genome shotgun (WGS) entry which is preliminary data.</text>
</comment>
<dbReference type="InterPro" id="IPR014729">
    <property type="entry name" value="Rossmann-like_a/b/a_fold"/>
</dbReference>
<evidence type="ECO:0000256" key="5">
    <source>
        <dbReference type="ARBA" id="ARBA00023146"/>
    </source>
</evidence>
<dbReference type="PRINTS" id="PR01041">
    <property type="entry name" value="TRNASYNTHMET"/>
</dbReference>
<dbReference type="GO" id="GO:0006431">
    <property type="term" value="P:methionyl-tRNA aminoacylation"/>
    <property type="evidence" value="ECO:0007669"/>
    <property type="project" value="InterPro"/>
</dbReference>
<proteinExistence type="predicted"/>
<dbReference type="PANTHER" id="PTHR43326:SF1">
    <property type="entry name" value="METHIONINE--TRNA LIGASE, MITOCHONDRIAL"/>
    <property type="match status" value="1"/>
</dbReference>
<accession>A0A0G1W9A5</accession>
<dbReference type="InterPro" id="IPR023457">
    <property type="entry name" value="Met-tRNA_synth_2"/>
</dbReference>
<dbReference type="EMBL" id="LCOZ01000036">
    <property type="protein sequence ID" value="KKU86923.1"/>
    <property type="molecule type" value="Genomic_DNA"/>
</dbReference>
<dbReference type="InterPro" id="IPR033911">
    <property type="entry name" value="MetRS_core"/>
</dbReference>
<dbReference type="Pfam" id="PF09334">
    <property type="entry name" value="tRNA-synt_1g"/>
    <property type="match status" value="1"/>
</dbReference>
<dbReference type="AlphaFoldDB" id="A0A0G1W9A5"/>
<sequence length="122" mass="13660">MADKKPVYITTTLPYVNAKPHIGFAMEIIRADVMARWKRAQGFEVFFNTGTDERGAKIFEAARKVGQKPQVYVNEAAKKFQALIPLLNLSEPNFIRTTDSLAQKMATFTKNPTKLNIALAAN</sequence>
<keyword evidence="2" id="KW-0547">Nucleotide-binding</keyword>
<feature type="domain" description="Methionyl/Leucyl tRNA synthetase" evidence="6">
    <location>
        <begin position="7"/>
        <end position="106"/>
    </location>
</feature>
<dbReference type="PANTHER" id="PTHR43326">
    <property type="entry name" value="METHIONYL-TRNA SYNTHETASE"/>
    <property type="match status" value="1"/>
</dbReference>
<reference evidence="7 8" key="1">
    <citation type="journal article" date="2015" name="Nature">
        <title>rRNA introns, odd ribosomes, and small enigmatic genomes across a large radiation of phyla.</title>
        <authorList>
            <person name="Brown C.T."/>
            <person name="Hug L.A."/>
            <person name="Thomas B.C."/>
            <person name="Sharon I."/>
            <person name="Castelle C.J."/>
            <person name="Singh A."/>
            <person name="Wilkins M.J."/>
            <person name="Williams K.H."/>
            <person name="Banfield J.F."/>
        </authorList>
    </citation>
    <scope>NUCLEOTIDE SEQUENCE [LARGE SCALE GENOMIC DNA]</scope>
</reference>
<dbReference type="Proteomes" id="UP000034772">
    <property type="component" value="Unassembled WGS sequence"/>
</dbReference>
<organism evidence="7 8">
    <name type="scientific">Candidatus Beckwithbacteria bacterium GW2011_GWC2_47_9</name>
    <dbReference type="NCBI Taxonomy" id="1618373"/>
    <lineage>
        <taxon>Bacteria</taxon>
        <taxon>Candidatus Beckwithiibacteriota</taxon>
    </lineage>
</organism>
<evidence type="ECO:0000256" key="4">
    <source>
        <dbReference type="ARBA" id="ARBA00022917"/>
    </source>
</evidence>
<evidence type="ECO:0000256" key="3">
    <source>
        <dbReference type="ARBA" id="ARBA00022840"/>
    </source>
</evidence>
<dbReference type="Gene3D" id="3.40.50.620">
    <property type="entry name" value="HUPs"/>
    <property type="match status" value="1"/>
</dbReference>
<keyword evidence="5" id="KW-0030">Aminoacyl-tRNA synthetase</keyword>
<evidence type="ECO:0000256" key="2">
    <source>
        <dbReference type="ARBA" id="ARBA00022741"/>
    </source>
</evidence>
<dbReference type="InterPro" id="IPR015413">
    <property type="entry name" value="Methionyl/Leucyl_tRNA_Synth"/>
</dbReference>
<keyword evidence="3" id="KW-0067">ATP-binding</keyword>
<name>A0A0G1W9A5_9BACT</name>
<evidence type="ECO:0000313" key="8">
    <source>
        <dbReference type="Proteomes" id="UP000034772"/>
    </source>
</evidence>